<protein>
    <submittedName>
        <fullName evidence="1">Uncharacterized protein</fullName>
    </submittedName>
</protein>
<accession>A0ABV9WAI0</accession>
<comment type="caution">
    <text evidence="1">The sequence shown here is derived from an EMBL/GenBank/DDBJ whole genome shotgun (WGS) entry which is preliminary data.</text>
</comment>
<sequence>MTTSLADIAARAGRLRNLGPVRLIERADPALAALSVQRALELPNAPSRRRSAAARTPSVTLANLTVRQNHELECIIQSPYGHGVATALMAGFGVLDPIGSGVRQLVPGACRARYRRVLGGLVAVTMTAIAIRRVLA</sequence>
<dbReference type="EMBL" id="JBHSIU010000078">
    <property type="protein sequence ID" value="MFC5005473.1"/>
    <property type="molecule type" value="Genomic_DNA"/>
</dbReference>
<organism evidence="1 2">
    <name type="scientific">Dactylosporangium cerinum</name>
    <dbReference type="NCBI Taxonomy" id="1434730"/>
    <lineage>
        <taxon>Bacteria</taxon>
        <taxon>Bacillati</taxon>
        <taxon>Actinomycetota</taxon>
        <taxon>Actinomycetes</taxon>
        <taxon>Micromonosporales</taxon>
        <taxon>Micromonosporaceae</taxon>
        <taxon>Dactylosporangium</taxon>
    </lineage>
</organism>
<proteinExistence type="predicted"/>
<keyword evidence="2" id="KW-1185">Reference proteome</keyword>
<evidence type="ECO:0000313" key="2">
    <source>
        <dbReference type="Proteomes" id="UP001595912"/>
    </source>
</evidence>
<evidence type="ECO:0000313" key="1">
    <source>
        <dbReference type="EMBL" id="MFC5005473.1"/>
    </source>
</evidence>
<name>A0ABV9WAI0_9ACTN</name>
<reference evidence="2" key="1">
    <citation type="journal article" date="2019" name="Int. J. Syst. Evol. Microbiol.">
        <title>The Global Catalogue of Microorganisms (GCM) 10K type strain sequencing project: providing services to taxonomists for standard genome sequencing and annotation.</title>
        <authorList>
            <consortium name="The Broad Institute Genomics Platform"/>
            <consortium name="The Broad Institute Genome Sequencing Center for Infectious Disease"/>
            <person name="Wu L."/>
            <person name="Ma J."/>
        </authorList>
    </citation>
    <scope>NUCLEOTIDE SEQUENCE [LARGE SCALE GENOMIC DNA]</scope>
    <source>
        <strain evidence="2">CGMCC 4.7152</strain>
    </source>
</reference>
<gene>
    <name evidence="1" type="ORF">ACFPIJ_47575</name>
</gene>
<dbReference type="Proteomes" id="UP001595912">
    <property type="component" value="Unassembled WGS sequence"/>
</dbReference>
<dbReference type="RefSeq" id="WP_380126112.1">
    <property type="nucleotide sequence ID" value="NZ_JBHSIU010000078.1"/>
</dbReference>